<dbReference type="GO" id="GO:0016740">
    <property type="term" value="F:transferase activity"/>
    <property type="evidence" value="ECO:0007669"/>
    <property type="project" value="UniProtKB-KW"/>
</dbReference>
<dbReference type="PANTHER" id="PTHR30576:SF10">
    <property type="entry name" value="SLL5057 PROTEIN"/>
    <property type="match status" value="1"/>
</dbReference>
<reference evidence="5" key="1">
    <citation type="journal article" date="2019" name="Int. J. Syst. Evol. Microbiol.">
        <title>The Global Catalogue of Microorganisms (GCM) 10K type strain sequencing project: providing services to taxonomists for standard genome sequencing and annotation.</title>
        <authorList>
            <consortium name="The Broad Institute Genomics Platform"/>
            <consortium name="The Broad Institute Genome Sequencing Center for Infectious Disease"/>
            <person name="Wu L."/>
            <person name="Ma J."/>
        </authorList>
    </citation>
    <scope>NUCLEOTIDE SEQUENCE [LARGE SCALE GENOMIC DNA]</scope>
    <source>
        <strain evidence="5">CCM 8932</strain>
    </source>
</reference>
<dbReference type="RefSeq" id="WP_223877284.1">
    <property type="nucleotide sequence ID" value="NZ_BJDK01000005.1"/>
</dbReference>
<keyword evidence="2" id="KW-1133">Transmembrane helix</keyword>
<accession>A0ABW1R768</accession>
<sequence>MSFFAVKRLFDIVASLCGMIILSPLLLIIAICIKVNDPQGGVIYSQVRLGKNKKKFRMYKFRSMYIDADERLKDLLKYNEVDGAMFKIKDDPRVTSVGRVIRKYSIDELPQLWNVFKGDMSLVGPRPPLEREVEQYSDYDLQRLLVKPGCTGLWQVGDRNAVGFDDMVQLDIKYIRHISVLQDLSIMVRTVYIMIVPNTAS</sequence>
<keyword evidence="5" id="KW-1185">Reference proteome</keyword>
<dbReference type="EMBL" id="JBHSSD010000035">
    <property type="protein sequence ID" value="MFC6164541.1"/>
    <property type="molecule type" value="Genomic_DNA"/>
</dbReference>
<comment type="caution">
    <text evidence="4">The sequence shown here is derived from an EMBL/GenBank/DDBJ whole genome shotgun (WGS) entry which is preliminary data.</text>
</comment>
<organism evidence="4 5">
    <name type="scientific">Lactiplantibacillus dongliensis</name>
    <dbReference type="NCBI Taxonomy" id="2559919"/>
    <lineage>
        <taxon>Bacteria</taxon>
        <taxon>Bacillati</taxon>
        <taxon>Bacillota</taxon>
        <taxon>Bacilli</taxon>
        <taxon>Lactobacillales</taxon>
        <taxon>Lactobacillaceae</taxon>
        <taxon>Lactiplantibacillus</taxon>
    </lineage>
</organism>
<dbReference type="PANTHER" id="PTHR30576">
    <property type="entry name" value="COLANIC BIOSYNTHESIS UDP-GLUCOSE LIPID CARRIER TRANSFERASE"/>
    <property type="match status" value="1"/>
</dbReference>
<keyword evidence="2" id="KW-0472">Membrane</keyword>
<evidence type="ECO:0000259" key="3">
    <source>
        <dbReference type="Pfam" id="PF02397"/>
    </source>
</evidence>
<gene>
    <name evidence="4" type="ORF">ACFP3T_07660</name>
</gene>
<dbReference type="EC" id="2.7.8.-" evidence="4"/>
<dbReference type="Proteomes" id="UP001596253">
    <property type="component" value="Unassembled WGS sequence"/>
</dbReference>
<dbReference type="Pfam" id="PF02397">
    <property type="entry name" value="Bac_transf"/>
    <property type="match status" value="1"/>
</dbReference>
<protein>
    <submittedName>
        <fullName evidence="4">Sugar transferase</fullName>
        <ecNumber evidence="4">2.7.8.-</ecNumber>
    </submittedName>
</protein>
<evidence type="ECO:0000256" key="2">
    <source>
        <dbReference type="SAM" id="Phobius"/>
    </source>
</evidence>
<feature type="transmembrane region" description="Helical" evidence="2">
    <location>
        <begin position="12"/>
        <end position="33"/>
    </location>
</feature>
<keyword evidence="2" id="KW-0812">Transmembrane</keyword>
<dbReference type="InterPro" id="IPR003362">
    <property type="entry name" value="Bact_transf"/>
</dbReference>
<feature type="domain" description="Bacterial sugar transferase" evidence="3">
    <location>
        <begin position="7"/>
        <end position="195"/>
    </location>
</feature>
<keyword evidence="4" id="KW-0808">Transferase</keyword>
<comment type="similarity">
    <text evidence="1">Belongs to the bacterial sugar transferase family.</text>
</comment>
<name>A0ABW1R768_9LACO</name>
<evidence type="ECO:0000256" key="1">
    <source>
        <dbReference type="ARBA" id="ARBA00006464"/>
    </source>
</evidence>
<proteinExistence type="inferred from homology"/>
<evidence type="ECO:0000313" key="5">
    <source>
        <dbReference type="Proteomes" id="UP001596253"/>
    </source>
</evidence>
<evidence type="ECO:0000313" key="4">
    <source>
        <dbReference type="EMBL" id="MFC6164541.1"/>
    </source>
</evidence>